<accession>A0A6I4IF41</accession>
<protein>
    <submittedName>
        <fullName evidence="1">DUF4258 domain-containing protein</fullName>
    </submittedName>
</protein>
<dbReference type="Proteomes" id="UP000431264">
    <property type="component" value="Unassembled WGS sequence"/>
</dbReference>
<dbReference type="AlphaFoldDB" id="A0A6I4IF41"/>
<organism evidence="1 2">
    <name type="scientific">Flavobacterium profundi</name>
    <dbReference type="NCBI Taxonomy" id="1774945"/>
    <lineage>
        <taxon>Bacteria</taxon>
        <taxon>Pseudomonadati</taxon>
        <taxon>Bacteroidota</taxon>
        <taxon>Flavobacteriia</taxon>
        <taxon>Flavobacteriales</taxon>
        <taxon>Flavobacteriaceae</taxon>
        <taxon>Flavobacterium</taxon>
    </lineage>
</organism>
<name>A0A6I4IF41_9FLAO</name>
<proteinExistence type="predicted"/>
<keyword evidence="2" id="KW-1185">Reference proteome</keyword>
<evidence type="ECO:0000313" key="1">
    <source>
        <dbReference type="EMBL" id="MVO08333.1"/>
    </source>
</evidence>
<comment type="caution">
    <text evidence="1">The sequence shown here is derived from an EMBL/GenBank/DDBJ whole genome shotgun (WGS) entry which is preliminary data.</text>
</comment>
<reference evidence="2" key="1">
    <citation type="submission" date="2019-05" db="EMBL/GenBank/DDBJ databases">
        <title>Flavobacterium profundi sp. nov., isolated from a deep-sea seamount.</title>
        <authorList>
            <person name="Zhang D.-C."/>
        </authorList>
    </citation>
    <scope>NUCLEOTIDE SEQUENCE [LARGE SCALE GENOMIC DNA]</scope>
    <source>
        <strain evidence="2">TP390</strain>
    </source>
</reference>
<dbReference type="OrthoDB" id="1466970at2"/>
<sequence length="128" mass="14797">MKLKYRLAYYLFGLLLGLFFVIKFLGAKAEAKGVEFCYLPNCRVLKELRSKPLDFSPETKSILTQDWISLEDIKATLKYGDVDFSKSNLPYNNGKIYIIEGKTTQNEEINITMINYPSKVVLEKIEKK</sequence>
<evidence type="ECO:0000313" key="2">
    <source>
        <dbReference type="Proteomes" id="UP000431264"/>
    </source>
</evidence>
<gene>
    <name evidence="1" type="ORF">GOQ30_04025</name>
</gene>
<dbReference type="EMBL" id="WQLW01000002">
    <property type="protein sequence ID" value="MVO08333.1"/>
    <property type="molecule type" value="Genomic_DNA"/>
</dbReference>
<dbReference type="InterPro" id="IPR025354">
    <property type="entry name" value="DUF4258"/>
</dbReference>
<dbReference type="RefSeq" id="WP_140996725.1">
    <property type="nucleotide sequence ID" value="NZ_VDCZ01000002.1"/>
</dbReference>
<dbReference type="Pfam" id="PF14076">
    <property type="entry name" value="DUF4258"/>
    <property type="match status" value="1"/>
</dbReference>